<organism evidence="3 4">
    <name type="scientific">Diatraea saccharalis</name>
    <name type="common">sugarcane borer</name>
    <dbReference type="NCBI Taxonomy" id="40085"/>
    <lineage>
        <taxon>Eukaryota</taxon>
        <taxon>Metazoa</taxon>
        <taxon>Ecdysozoa</taxon>
        <taxon>Arthropoda</taxon>
        <taxon>Hexapoda</taxon>
        <taxon>Insecta</taxon>
        <taxon>Pterygota</taxon>
        <taxon>Neoptera</taxon>
        <taxon>Endopterygota</taxon>
        <taxon>Lepidoptera</taxon>
        <taxon>Glossata</taxon>
        <taxon>Ditrysia</taxon>
        <taxon>Pyraloidea</taxon>
        <taxon>Crambidae</taxon>
        <taxon>Crambinae</taxon>
        <taxon>Diatraea</taxon>
    </lineage>
</organism>
<gene>
    <name evidence="3" type="ORF">DIATSA_LOCUS3166</name>
</gene>
<feature type="signal peptide" evidence="2">
    <location>
        <begin position="1"/>
        <end position="18"/>
    </location>
</feature>
<feature type="chain" id="PRO_5040457636" evidence="2">
    <location>
        <begin position="19"/>
        <end position="244"/>
    </location>
</feature>
<accession>A0A9N9WCE3</accession>
<dbReference type="Proteomes" id="UP001153714">
    <property type="component" value="Chromosome 13"/>
</dbReference>
<feature type="compositionally biased region" description="Basic and acidic residues" evidence="1">
    <location>
        <begin position="148"/>
        <end position="175"/>
    </location>
</feature>
<evidence type="ECO:0000313" key="3">
    <source>
        <dbReference type="EMBL" id="CAG9785110.1"/>
    </source>
</evidence>
<reference evidence="3" key="1">
    <citation type="submission" date="2021-12" db="EMBL/GenBank/DDBJ databases">
        <authorList>
            <person name="King R."/>
        </authorList>
    </citation>
    <scope>NUCLEOTIDE SEQUENCE</scope>
</reference>
<feature type="region of interest" description="Disordered" evidence="1">
    <location>
        <begin position="82"/>
        <end position="175"/>
    </location>
</feature>
<evidence type="ECO:0000256" key="1">
    <source>
        <dbReference type="SAM" id="MobiDB-lite"/>
    </source>
</evidence>
<feature type="compositionally biased region" description="Basic and acidic residues" evidence="1">
    <location>
        <begin position="90"/>
        <end position="126"/>
    </location>
</feature>
<name>A0A9N9WCE3_9NEOP</name>
<dbReference type="EMBL" id="OU893344">
    <property type="protein sequence ID" value="CAG9785110.1"/>
    <property type="molecule type" value="Genomic_DNA"/>
</dbReference>
<keyword evidence="4" id="KW-1185">Reference proteome</keyword>
<evidence type="ECO:0000256" key="2">
    <source>
        <dbReference type="SAM" id="SignalP"/>
    </source>
</evidence>
<evidence type="ECO:0000313" key="4">
    <source>
        <dbReference type="Proteomes" id="UP001153714"/>
    </source>
</evidence>
<proteinExistence type="predicted"/>
<reference evidence="3" key="2">
    <citation type="submission" date="2022-10" db="EMBL/GenBank/DDBJ databases">
        <authorList>
            <consortium name="ENA_rothamsted_submissions"/>
            <consortium name="culmorum"/>
            <person name="King R."/>
        </authorList>
    </citation>
    <scope>NUCLEOTIDE SEQUENCE</scope>
</reference>
<keyword evidence="2" id="KW-0732">Signal</keyword>
<dbReference type="OrthoDB" id="7481566at2759"/>
<sequence length="244" mass="28104">MVAMLFLGVLCLALGALAHPTFYMPRTAFEYPMSFPYYPKVAIVEADEKLVPGIPEAPKLDPLSSVKEVTIEEFKEGDWRLEEDKEEENLEKYDDGQYKGEEVKEEEGQWKDEELKEEEGQWKGEEVKEEEVIGEVIEPIDKEDEEVIESKEKEDGEENEKYSEEEKTEDESKKPVVVELDGPKLPEFITNLWANRPSFPHITLPTINFPFSLPSFFPKTRTLVPTADIPYIVGTSRVRILDKN</sequence>
<protein>
    <submittedName>
        <fullName evidence="3">Uncharacterized protein</fullName>
    </submittedName>
</protein>
<dbReference type="AlphaFoldDB" id="A0A9N9WCE3"/>